<dbReference type="GO" id="GO:0003682">
    <property type="term" value="F:chromatin binding"/>
    <property type="evidence" value="ECO:0007669"/>
    <property type="project" value="TreeGrafter"/>
</dbReference>
<keyword evidence="4" id="KW-1185">Reference proteome</keyword>
<reference evidence="3 4" key="1">
    <citation type="submission" date="2016-07" db="EMBL/GenBank/DDBJ databases">
        <title>Pervasive Adenine N6-methylation of Active Genes in Fungi.</title>
        <authorList>
            <consortium name="DOE Joint Genome Institute"/>
            <person name="Mondo S.J."/>
            <person name="Dannebaum R.O."/>
            <person name="Kuo R.C."/>
            <person name="Labutti K."/>
            <person name="Haridas S."/>
            <person name="Kuo A."/>
            <person name="Salamov A."/>
            <person name="Ahrendt S.R."/>
            <person name="Lipzen A."/>
            <person name="Sullivan W."/>
            <person name="Andreopoulos W.B."/>
            <person name="Clum A."/>
            <person name="Lindquist E."/>
            <person name="Daum C."/>
            <person name="Ramamoorthy G.K."/>
            <person name="Gryganskyi A."/>
            <person name="Culley D."/>
            <person name="Magnuson J.K."/>
            <person name="James T.Y."/>
            <person name="O'Malley M.A."/>
            <person name="Stajich J.E."/>
            <person name="Spatafora J.W."/>
            <person name="Visel A."/>
            <person name="Grigoriev I.V."/>
        </authorList>
    </citation>
    <scope>NUCLEOTIDE SEQUENCE [LARGE SCALE GENOMIC DNA]</scope>
    <source>
        <strain evidence="3 4">CBS 115471</strain>
    </source>
</reference>
<dbReference type="Pfam" id="PF21581">
    <property type="entry name" value="SCD"/>
    <property type="match status" value="1"/>
</dbReference>
<feature type="compositionally biased region" description="Acidic residues" evidence="1">
    <location>
        <begin position="1129"/>
        <end position="1161"/>
    </location>
</feature>
<proteinExistence type="predicted"/>
<dbReference type="OrthoDB" id="498590at2759"/>
<accession>A0A1Y2AAJ2</accession>
<evidence type="ECO:0000313" key="3">
    <source>
        <dbReference type="EMBL" id="ORY19536.1"/>
    </source>
</evidence>
<dbReference type="GO" id="GO:0005634">
    <property type="term" value="C:nucleus"/>
    <property type="evidence" value="ECO:0007669"/>
    <property type="project" value="TreeGrafter"/>
</dbReference>
<feature type="compositionally biased region" description="Basic residues" evidence="1">
    <location>
        <begin position="120"/>
        <end position="130"/>
    </location>
</feature>
<feature type="compositionally biased region" description="Acidic residues" evidence="1">
    <location>
        <begin position="1010"/>
        <end position="1031"/>
    </location>
</feature>
<sequence length="1178" mass="131176">MSTAVMSSEPAHTTSTAPRRKSGRVSKKPEAFIPASSPAGSAKRKRNEPAEDEAGADGAETISDEDQVESSEGEPDEEELRETRRKKKSKPAARKPAAKKPKTNGESISLAIRPATSKPQRPKKPRKAPIRKSALVEDAEGLYADVFARGSNLEDVAAQWVSSFKEHEARAVAEVVNFVLRAAGCTLKINEDDVADPDHCADKLGEIQDEYQAENVSDYPLIAKGSIPFKKALRGFFIALIQTITQTGLMYDNPELIENIEVWISTMSSASNRPFRHTSTVASLAVISALCEAASDVVENTAKKMRQSETESKKARVNKGRVSAVNREVAELNQKLEILDGAIKDWFETVFIHRYRDVDPRIRVECVEALADWIMVYPDKFFDGAHLRYLGWVLSDPQPHTRLEVVKQLQILFHDKEKIGGLKTFTERFRPRMVEMATRDSEANVRASTVELLDILREAGLLEPDDIDSVGKLIFDAEEKVRKAVVGFFAENVNNTYEYQIEDMGGQETLDEALPSPEEGGDYDTPRLEWLKLKCLVEQLVTYDSEGAELPPQVERLPSSGTQFGLVAGPNESRFSVATQALYDAIPEIRAWEIIAGYLLYDHSETAQNSSGDDAEMALRQNCKPTEVEESKLLEILNATVKFRLKRFAESQHDKKTKRTKAQRQADQEEQDEMAKRLAVLIPRLLKKFGALPEAASTCLSLARAVNFEIFQELRQDATLNALLDDICKQFLTHHDKRVLLEVKEALLHVLSHDELKEIVSGKLEAVWDDITIAFSTLTRGRDISTRGNMSDNILTGITNTVSKISILTQISKPEALDRIPKKSKGKSKKDSADDAAPISALLQILNRGIPVADLDADVEGAEDLLVRNTLEILMPYFGWHFEDLRKHIENNTRIPDDDLTAIAERRDVCLDLLIKIVESRKGADELRIEASSLLLDIYNMFFSLKNFKGTATGPKAKPSQSRPDEEEPNDDWEVLCQEVDTRMTKSLLQVLAATEANYAKRAKKHLEEVDVDDDPVDPDDEPEDSDDEEEGDIALFRTLVAENQLCFLGSRIVIAIHAGTLDGKDSGGGNVVRKRLERNKARLGHNWKEVIAFLDVSKSSRGKGSTAKKAVKADKEAAKSAKSKEIVVEDESEEEEEDAPADEDEEMAETEQNSDAEIVEENGVPEHSPEVESILGD</sequence>
<feature type="compositionally biased region" description="Basic and acidic residues" evidence="1">
    <location>
        <begin position="1112"/>
        <end position="1128"/>
    </location>
</feature>
<dbReference type="InterPro" id="IPR011989">
    <property type="entry name" value="ARM-like"/>
</dbReference>
<feature type="compositionally biased region" description="Acidic residues" evidence="1">
    <location>
        <begin position="62"/>
        <end position="80"/>
    </location>
</feature>
<feature type="compositionally biased region" description="Polar residues" evidence="1">
    <location>
        <begin position="1"/>
        <end position="17"/>
    </location>
</feature>
<dbReference type="PROSITE" id="PS51425">
    <property type="entry name" value="SCD"/>
    <property type="match status" value="1"/>
</dbReference>
<dbReference type="Proteomes" id="UP000193144">
    <property type="component" value="Unassembled WGS sequence"/>
</dbReference>
<feature type="compositionally biased region" description="Basic residues" evidence="1">
    <location>
        <begin position="83"/>
        <end position="102"/>
    </location>
</feature>
<dbReference type="Pfam" id="PF08514">
    <property type="entry name" value="STAG"/>
    <property type="match status" value="1"/>
</dbReference>
<gene>
    <name evidence="3" type="ORF">BCR34DRAFT_133580</name>
</gene>
<protein>
    <recommendedName>
        <fullName evidence="2">SCD domain-containing protein</fullName>
    </recommendedName>
</protein>
<evidence type="ECO:0000256" key="1">
    <source>
        <dbReference type="SAM" id="MobiDB-lite"/>
    </source>
</evidence>
<dbReference type="InterPro" id="IPR039662">
    <property type="entry name" value="Cohesin_Scc3/SA"/>
</dbReference>
<dbReference type="InterPro" id="IPR013721">
    <property type="entry name" value="STAG"/>
</dbReference>
<name>A0A1Y2AAJ2_9PLEO</name>
<dbReference type="InterPro" id="IPR056396">
    <property type="entry name" value="HEAT_SCC3-SA"/>
</dbReference>
<feature type="region of interest" description="Disordered" evidence="1">
    <location>
        <begin position="1"/>
        <end position="132"/>
    </location>
</feature>
<dbReference type="GO" id="GO:0000785">
    <property type="term" value="C:chromatin"/>
    <property type="evidence" value="ECO:0007669"/>
    <property type="project" value="TreeGrafter"/>
</dbReference>
<feature type="region of interest" description="Disordered" evidence="1">
    <location>
        <begin position="952"/>
        <end position="971"/>
    </location>
</feature>
<dbReference type="InterPro" id="IPR016024">
    <property type="entry name" value="ARM-type_fold"/>
</dbReference>
<dbReference type="InterPro" id="IPR020839">
    <property type="entry name" value="SCD"/>
</dbReference>
<dbReference type="GO" id="GO:0007062">
    <property type="term" value="P:sister chromatid cohesion"/>
    <property type="evidence" value="ECO:0007669"/>
    <property type="project" value="UniProtKB-ARBA"/>
</dbReference>
<dbReference type="Pfam" id="PF24571">
    <property type="entry name" value="HEAT_SCC3-SA"/>
    <property type="match status" value="1"/>
</dbReference>
<dbReference type="PANTHER" id="PTHR11199">
    <property type="entry name" value="STROMAL ANTIGEN"/>
    <property type="match status" value="1"/>
</dbReference>
<feature type="domain" description="SCD" evidence="2">
    <location>
        <begin position="351"/>
        <end position="436"/>
    </location>
</feature>
<feature type="region of interest" description="Disordered" evidence="1">
    <location>
        <begin position="1101"/>
        <end position="1178"/>
    </location>
</feature>
<dbReference type="SUPFAM" id="SSF48371">
    <property type="entry name" value="ARM repeat"/>
    <property type="match status" value="1"/>
</dbReference>
<feature type="region of interest" description="Disordered" evidence="1">
    <location>
        <begin position="652"/>
        <end position="671"/>
    </location>
</feature>
<dbReference type="Gene3D" id="1.25.10.10">
    <property type="entry name" value="Leucine-rich Repeat Variant"/>
    <property type="match status" value="1"/>
</dbReference>
<evidence type="ECO:0000259" key="2">
    <source>
        <dbReference type="PROSITE" id="PS51425"/>
    </source>
</evidence>
<dbReference type="EMBL" id="MCFA01000002">
    <property type="protein sequence ID" value="ORY19536.1"/>
    <property type="molecule type" value="Genomic_DNA"/>
</dbReference>
<organism evidence="3 4">
    <name type="scientific">Clohesyomyces aquaticus</name>
    <dbReference type="NCBI Taxonomy" id="1231657"/>
    <lineage>
        <taxon>Eukaryota</taxon>
        <taxon>Fungi</taxon>
        <taxon>Dikarya</taxon>
        <taxon>Ascomycota</taxon>
        <taxon>Pezizomycotina</taxon>
        <taxon>Dothideomycetes</taxon>
        <taxon>Pleosporomycetidae</taxon>
        <taxon>Pleosporales</taxon>
        <taxon>Lindgomycetaceae</taxon>
        <taxon>Clohesyomyces</taxon>
    </lineage>
</organism>
<dbReference type="PANTHER" id="PTHR11199:SF0">
    <property type="entry name" value="LD34181P-RELATED"/>
    <property type="match status" value="1"/>
</dbReference>
<evidence type="ECO:0000313" key="4">
    <source>
        <dbReference type="Proteomes" id="UP000193144"/>
    </source>
</evidence>
<comment type="caution">
    <text evidence="3">The sequence shown here is derived from an EMBL/GenBank/DDBJ whole genome shotgun (WGS) entry which is preliminary data.</text>
</comment>
<feature type="region of interest" description="Disordered" evidence="1">
    <location>
        <begin position="1008"/>
        <end position="1031"/>
    </location>
</feature>
<dbReference type="AlphaFoldDB" id="A0A1Y2AAJ2"/>
<dbReference type="STRING" id="1231657.A0A1Y2AAJ2"/>
<dbReference type="GO" id="GO:0008278">
    <property type="term" value="C:cohesin complex"/>
    <property type="evidence" value="ECO:0007669"/>
    <property type="project" value="TreeGrafter"/>
</dbReference>